<dbReference type="EMBL" id="MKEK01000001">
    <property type="protein sequence ID" value="OEY68166.1"/>
    <property type="molecule type" value="Genomic_DNA"/>
</dbReference>
<dbReference type="Pfam" id="PF02237">
    <property type="entry name" value="BPL_C"/>
    <property type="match status" value="1"/>
</dbReference>
<dbReference type="EC" id="6.3.4.15" evidence="6"/>
<dbReference type="CDD" id="cd16442">
    <property type="entry name" value="BPL"/>
    <property type="match status" value="1"/>
</dbReference>
<proteinExistence type="inferred from homology"/>
<evidence type="ECO:0000259" key="7">
    <source>
        <dbReference type="PROSITE" id="PS51733"/>
    </source>
</evidence>
<feature type="binding site" evidence="6">
    <location>
        <position position="190"/>
    </location>
    <ligand>
        <name>biotin</name>
        <dbReference type="ChEBI" id="CHEBI:57586"/>
    </ligand>
</feature>
<dbReference type="Gene3D" id="3.30.930.10">
    <property type="entry name" value="Bira Bifunctional Protein, Domain 2"/>
    <property type="match status" value="1"/>
</dbReference>
<dbReference type="SUPFAM" id="SSF50037">
    <property type="entry name" value="C-terminal domain of transcriptional repressors"/>
    <property type="match status" value="1"/>
</dbReference>
<organism evidence="8 9">
    <name type="scientific">Rheinheimera salexigens</name>
    <dbReference type="NCBI Taxonomy" id="1628148"/>
    <lineage>
        <taxon>Bacteria</taxon>
        <taxon>Pseudomonadati</taxon>
        <taxon>Pseudomonadota</taxon>
        <taxon>Gammaproteobacteria</taxon>
        <taxon>Chromatiales</taxon>
        <taxon>Chromatiaceae</taxon>
        <taxon>Rheinheimera</taxon>
    </lineage>
</organism>
<comment type="similarity">
    <text evidence="6">Belongs to the biotin--protein ligase family.</text>
</comment>
<dbReference type="OrthoDB" id="9807064at2"/>
<keyword evidence="3 6" id="KW-0067">ATP-binding</keyword>
<keyword evidence="2 6" id="KW-0547">Nucleotide-binding</keyword>
<feature type="binding site" evidence="6">
    <location>
        <position position="119"/>
    </location>
    <ligand>
        <name>biotin</name>
        <dbReference type="ChEBI" id="CHEBI:57586"/>
    </ligand>
</feature>
<dbReference type="PANTHER" id="PTHR12835">
    <property type="entry name" value="BIOTIN PROTEIN LIGASE"/>
    <property type="match status" value="1"/>
</dbReference>
<dbReference type="GO" id="GO:0006355">
    <property type="term" value="P:regulation of DNA-templated transcription"/>
    <property type="evidence" value="ECO:0007669"/>
    <property type="project" value="UniProtKB-UniRule"/>
</dbReference>
<evidence type="ECO:0000256" key="1">
    <source>
        <dbReference type="ARBA" id="ARBA00022598"/>
    </source>
</evidence>
<evidence type="ECO:0000313" key="8">
    <source>
        <dbReference type="EMBL" id="OEY68166.1"/>
    </source>
</evidence>
<comment type="catalytic activity">
    <reaction evidence="5 6">
        <text>biotin + L-lysyl-[protein] + ATP = N(6)-biotinyl-L-lysyl-[protein] + AMP + diphosphate + H(+)</text>
        <dbReference type="Rhea" id="RHEA:11756"/>
        <dbReference type="Rhea" id="RHEA-COMP:9752"/>
        <dbReference type="Rhea" id="RHEA-COMP:10505"/>
        <dbReference type="ChEBI" id="CHEBI:15378"/>
        <dbReference type="ChEBI" id="CHEBI:29969"/>
        <dbReference type="ChEBI" id="CHEBI:30616"/>
        <dbReference type="ChEBI" id="CHEBI:33019"/>
        <dbReference type="ChEBI" id="CHEBI:57586"/>
        <dbReference type="ChEBI" id="CHEBI:83144"/>
        <dbReference type="ChEBI" id="CHEBI:456215"/>
        <dbReference type="EC" id="6.3.4.15"/>
    </reaction>
</comment>
<evidence type="ECO:0000256" key="4">
    <source>
        <dbReference type="ARBA" id="ARBA00023267"/>
    </source>
</evidence>
<dbReference type="Gene3D" id="1.10.10.10">
    <property type="entry name" value="Winged helix-like DNA-binding domain superfamily/Winged helix DNA-binding domain"/>
    <property type="match status" value="1"/>
</dbReference>
<dbReference type="InterPro" id="IPR013196">
    <property type="entry name" value="HTH_11"/>
</dbReference>
<keyword evidence="9" id="KW-1185">Reference proteome</keyword>
<keyword evidence="6" id="KW-0238">DNA-binding</keyword>
<dbReference type="Gene3D" id="2.30.30.100">
    <property type="match status" value="1"/>
</dbReference>
<evidence type="ECO:0000256" key="3">
    <source>
        <dbReference type="ARBA" id="ARBA00022840"/>
    </source>
</evidence>
<dbReference type="InterPro" id="IPR004408">
    <property type="entry name" value="Biotin_CoA_COase_ligase"/>
</dbReference>
<dbReference type="PROSITE" id="PS51733">
    <property type="entry name" value="BPL_LPL_CATALYTIC"/>
    <property type="match status" value="1"/>
</dbReference>
<keyword evidence="6" id="KW-0678">Repressor</keyword>
<feature type="DNA-binding region" description="H-T-H motif" evidence="6">
    <location>
        <begin position="24"/>
        <end position="43"/>
    </location>
</feature>
<dbReference type="InterPro" id="IPR008988">
    <property type="entry name" value="Transcriptional_repressor_C"/>
</dbReference>
<feature type="binding site" evidence="6">
    <location>
        <begin position="123"/>
        <end position="125"/>
    </location>
    <ligand>
        <name>biotin</name>
        <dbReference type="ChEBI" id="CHEBI:57586"/>
    </ligand>
</feature>
<keyword evidence="6" id="KW-0805">Transcription regulation</keyword>
<comment type="caution">
    <text evidence="8">The sequence shown here is derived from an EMBL/GenBank/DDBJ whole genome shotgun (WGS) entry which is preliminary data.</text>
</comment>
<reference evidence="9" key="1">
    <citation type="submission" date="2016-09" db="EMBL/GenBank/DDBJ databases">
        <authorList>
            <person name="Wan X."/>
            <person name="Hou S."/>
        </authorList>
    </citation>
    <scope>NUCLEOTIDE SEQUENCE [LARGE SCALE GENOMIC DNA]</scope>
    <source>
        <strain evidence="9">KH87</strain>
    </source>
</reference>
<dbReference type="Pfam" id="PF03099">
    <property type="entry name" value="BPL_LplA_LipB"/>
    <property type="match status" value="1"/>
</dbReference>
<dbReference type="InterPro" id="IPR003142">
    <property type="entry name" value="BPL_C"/>
</dbReference>
<dbReference type="GO" id="GO:0004077">
    <property type="term" value="F:biotin--[biotin carboxyl-carrier protein] ligase activity"/>
    <property type="evidence" value="ECO:0007669"/>
    <property type="project" value="UniProtKB-UniRule"/>
</dbReference>
<dbReference type="InterPro" id="IPR004143">
    <property type="entry name" value="BPL_LPL_catalytic"/>
</dbReference>
<dbReference type="GO" id="GO:0005737">
    <property type="term" value="C:cytoplasm"/>
    <property type="evidence" value="ECO:0007669"/>
    <property type="project" value="TreeGrafter"/>
</dbReference>
<dbReference type="GO" id="GO:0005524">
    <property type="term" value="F:ATP binding"/>
    <property type="evidence" value="ECO:0007669"/>
    <property type="project" value="UniProtKB-UniRule"/>
</dbReference>
<gene>
    <name evidence="6" type="primary">birA</name>
    <name evidence="8" type="ORF">BI198_00255</name>
</gene>
<sequence length="327" mass="35799">MSKSSLIIIRTLLSRLSNGEFCSGQILADELGVSRTAVANYINQLQQLGLDIYSVRGRGYCFAAAITLLDAAQINIAQGAKRPQVLVHEITDSTNSQLQQRIKAGLITELGATIVAEAQTAGRGRRGRNWYSPFGTNLYFSMYWRLAHGMQAAMGLSLVVGLAIVRTLRQHYGVDAKLKWPNDVYINEQKVAGILVELSGQVDADCDAIIGIGLNIHMPSTATDNIDQPFTTLSQHTTESINRNQLIINLQTELIAILTEFSQSGFSCFVSEFNKVNQYQDQAIKVISTTEKVGICRGVDKQGALLLETTHAIEPIYGGEISVRGHQ</sequence>
<dbReference type="GO" id="GO:0003677">
    <property type="term" value="F:DNA binding"/>
    <property type="evidence" value="ECO:0007669"/>
    <property type="project" value="UniProtKB-UniRule"/>
</dbReference>
<accession>A0A1E7Q210</accession>
<dbReference type="AlphaFoldDB" id="A0A1E7Q210"/>
<feature type="domain" description="BPL/LPL catalytic" evidence="7">
    <location>
        <begin position="68"/>
        <end position="262"/>
    </location>
</feature>
<dbReference type="PANTHER" id="PTHR12835:SF5">
    <property type="entry name" value="BIOTIN--PROTEIN LIGASE"/>
    <property type="match status" value="1"/>
</dbReference>
<comment type="function">
    <text evidence="6">Acts both as a biotin--[acetyl-CoA-carboxylase] ligase and a biotin-operon repressor. In the presence of ATP, BirA activates biotin to form the BirA-biotinyl-5'-adenylate (BirA-bio-5'-AMP or holoBirA) complex. HoloBirA can either transfer the biotinyl moiety to the biotin carboxyl carrier protein (BCCP) subunit of acetyl-CoA carboxylase, or bind to the biotin operator site and inhibit transcription of the operon.</text>
</comment>
<feature type="binding site" evidence="6">
    <location>
        <begin position="93"/>
        <end position="95"/>
    </location>
    <ligand>
        <name>biotin</name>
        <dbReference type="ChEBI" id="CHEBI:57586"/>
    </ligand>
</feature>
<dbReference type="Proteomes" id="UP000242258">
    <property type="component" value="Unassembled WGS sequence"/>
</dbReference>
<keyword evidence="6" id="KW-0804">Transcription</keyword>
<evidence type="ECO:0000256" key="6">
    <source>
        <dbReference type="HAMAP-Rule" id="MF_00978"/>
    </source>
</evidence>
<dbReference type="InterPro" id="IPR036388">
    <property type="entry name" value="WH-like_DNA-bd_sf"/>
</dbReference>
<protein>
    <recommendedName>
        <fullName evidence="6">Bifunctional ligase/repressor BirA</fullName>
    </recommendedName>
    <alternativeName>
        <fullName evidence="6">Biotin operon repressor</fullName>
    </alternativeName>
    <alternativeName>
        <fullName evidence="6">Biotin--[acetyl-CoA-carboxylase] ligase</fullName>
        <ecNumber evidence="6">6.3.4.15</ecNumber>
    </alternativeName>
    <alternativeName>
        <fullName evidence="6">Biotin--protein ligase</fullName>
    </alternativeName>
    <alternativeName>
        <fullName evidence="6">Biotin-[acetyl-CoA carboxylase] synthetase</fullName>
    </alternativeName>
</protein>
<dbReference type="HAMAP" id="MF_00978">
    <property type="entry name" value="Bifunct_BirA"/>
    <property type="match status" value="1"/>
</dbReference>
<dbReference type="SUPFAM" id="SSF55681">
    <property type="entry name" value="Class II aaRS and biotin synthetases"/>
    <property type="match status" value="1"/>
</dbReference>
<dbReference type="InterPro" id="IPR030855">
    <property type="entry name" value="Bifunct_BirA"/>
</dbReference>
<evidence type="ECO:0000256" key="2">
    <source>
        <dbReference type="ARBA" id="ARBA00022741"/>
    </source>
</evidence>
<dbReference type="SUPFAM" id="SSF46785">
    <property type="entry name" value="Winged helix' DNA-binding domain"/>
    <property type="match status" value="1"/>
</dbReference>
<evidence type="ECO:0000256" key="5">
    <source>
        <dbReference type="ARBA" id="ARBA00047846"/>
    </source>
</evidence>
<dbReference type="RefSeq" id="WP_070047733.1">
    <property type="nucleotide sequence ID" value="NZ_CBCSDO010000020.1"/>
</dbReference>
<dbReference type="NCBIfam" id="NF008847">
    <property type="entry name" value="PRK11886.1-2"/>
    <property type="match status" value="1"/>
</dbReference>
<dbReference type="Pfam" id="PF08279">
    <property type="entry name" value="HTH_11"/>
    <property type="match status" value="1"/>
</dbReference>
<keyword evidence="1 6" id="KW-0436">Ligase</keyword>
<dbReference type="InterPro" id="IPR036390">
    <property type="entry name" value="WH_DNA-bd_sf"/>
</dbReference>
<dbReference type="NCBIfam" id="TIGR00121">
    <property type="entry name" value="birA_ligase"/>
    <property type="match status" value="1"/>
</dbReference>
<evidence type="ECO:0000313" key="9">
    <source>
        <dbReference type="Proteomes" id="UP000242258"/>
    </source>
</evidence>
<dbReference type="InterPro" id="IPR045864">
    <property type="entry name" value="aa-tRNA-synth_II/BPL/LPL"/>
</dbReference>
<dbReference type="STRING" id="1628148.BI198_00255"/>
<name>A0A1E7Q210_9GAMM</name>
<keyword evidence="4 6" id="KW-0092">Biotin</keyword>